<dbReference type="AlphaFoldDB" id="A0A1J1HQU3"/>
<dbReference type="PANTHER" id="PTHR11675">
    <property type="entry name" value="N-ACETYLGALACTOSAMINYLTRANSFERASE"/>
    <property type="match status" value="1"/>
</dbReference>
<dbReference type="GO" id="GO:0006493">
    <property type="term" value="P:protein O-linked glycosylation"/>
    <property type="evidence" value="ECO:0007669"/>
    <property type="project" value="TreeGrafter"/>
</dbReference>
<proteinExistence type="predicted"/>
<dbReference type="Gene3D" id="1.10.8.460">
    <property type="entry name" value="ppGaNTase-T1 linker domain-like"/>
    <property type="match status" value="1"/>
</dbReference>
<dbReference type="PANTHER" id="PTHR11675:SF119">
    <property type="entry name" value="POLYPEPTIDE N-ACETYLGALACTOSAMINYLTRANSFERASE 2"/>
    <property type="match status" value="1"/>
</dbReference>
<name>A0A1J1HQU3_9DIPT</name>
<sequence>MNQKPKSASVIEAEILALTMPGKNYRWNTNRVAEVVLDEYKRFYYRYTKNADPNFGNVTERSEFKIRNNCKPFKWFLENVYNIPVSDDIKDP</sequence>
<dbReference type="OrthoDB" id="429263at2759"/>
<protein>
    <submittedName>
        <fullName evidence="2">CLUMA_CG004213, isoform A</fullName>
    </submittedName>
</protein>
<accession>A0A1J1HQU3</accession>
<dbReference type="GO" id="GO:0004653">
    <property type="term" value="F:polypeptide N-acetylgalactosaminyltransferase activity"/>
    <property type="evidence" value="ECO:0007669"/>
    <property type="project" value="TreeGrafter"/>
</dbReference>
<gene>
    <name evidence="2" type="ORF">CLUMA_CG004213</name>
</gene>
<dbReference type="GO" id="GO:0005794">
    <property type="term" value="C:Golgi apparatus"/>
    <property type="evidence" value="ECO:0007669"/>
    <property type="project" value="TreeGrafter"/>
</dbReference>
<evidence type="ECO:0000256" key="1">
    <source>
        <dbReference type="ARBA" id="ARBA00023157"/>
    </source>
</evidence>
<evidence type="ECO:0000313" key="3">
    <source>
        <dbReference type="Proteomes" id="UP000183832"/>
    </source>
</evidence>
<dbReference type="EMBL" id="CVRI01000019">
    <property type="protein sequence ID" value="CRK90405.1"/>
    <property type="molecule type" value="Genomic_DNA"/>
</dbReference>
<keyword evidence="1" id="KW-1015">Disulfide bond</keyword>
<evidence type="ECO:0000313" key="2">
    <source>
        <dbReference type="EMBL" id="CRK90405.1"/>
    </source>
</evidence>
<organism evidence="2 3">
    <name type="scientific">Clunio marinus</name>
    <dbReference type="NCBI Taxonomy" id="568069"/>
    <lineage>
        <taxon>Eukaryota</taxon>
        <taxon>Metazoa</taxon>
        <taxon>Ecdysozoa</taxon>
        <taxon>Arthropoda</taxon>
        <taxon>Hexapoda</taxon>
        <taxon>Insecta</taxon>
        <taxon>Pterygota</taxon>
        <taxon>Neoptera</taxon>
        <taxon>Endopterygota</taxon>
        <taxon>Diptera</taxon>
        <taxon>Nematocera</taxon>
        <taxon>Chironomoidea</taxon>
        <taxon>Chironomidae</taxon>
        <taxon>Clunio</taxon>
    </lineage>
</organism>
<dbReference type="Proteomes" id="UP000183832">
    <property type="component" value="Unassembled WGS sequence"/>
</dbReference>
<keyword evidence="3" id="KW-1185">Reference proteome</keyword>
<reference evidence="2 3" key="1">
    <citation type="submission" date="2015-04" db="EMBL/GenBank/DDBJ databases">
        <authorList>
            <person name="Syromyatnikov M.Y."/>
            <person name="Popov V.N."/>
        </authorList>
    </citation>
    <scope>NUCLEOTIDE SEQUENCE [LARGE SCALE GENOMIC DNA]</scope>
</reference>
<dbReference type="STRING" id="568069.A0A1J1HQU3"/>